<accession>A0A1Y2J294</accession>
<dbReference type="EMBL" id="KZ084089">
    <property type="protein sequence ID" value="OSD06924.1"/>
    <property type="molecule type" value="Genomic_DNA"/>
</dbReference>
<dbReference type="InterPro" id="IPR046520">
    <property type="entry name" value="DUF6697"/>
</dbReference>
<dbReference type="OrthoDB" id="2755864at2759"/>
<gene>
    <name evidence="2" type="ORF">PYCCODRAFT_780059</name>
</gene>
<evidence type="ECO:0000313" key="3">
    <source>
        <dbReference type="Proteomes" id="UP000193067"/>
    </source>
</evidence>
<evidence type="ECO:0000259" key="1">
    <source>
        <dbReference type="Pfam" id="PF20411"/>
    </source>
</evidence>
<organism evidence="2 3">
    <name type="scientific">Trametes coccinea (strain BRFM310)</name>
    <name type="common">Pycnoporus coccineus</name>
    <dbReference type="NCBI Taxonomy" id="1353009"/>
    <lineage>
        <taxon>Eukaryota</taxon>
        <taxon>Fungi</taxon>
        <taxon>Dikarya</taxon>
        <taxon>Basidiomycota</taxon>
        <taxon>Agaricomycotina</taxon>
        <taxon>Agaricomycetes</taxon>
        <taxon>Polyporales</taxon>
        <taxon>Polyporaceae</taxon>
        <taxon>Trametes</taxon>
    </lineage>
</organism>
<dbReference type="Pfam" id="PF20411">
    <property type="entry name" value="DUF6697"/>
    <property type="match status" value="1"/>
</dbReference>
<evidence type="ECO:0000313" key="2">
    <source>
        <dbReference type="EMBL" id="OSD06924.1"/>
    </source>
</evidence>
<keyword evidence="3" id="KW-1185">Reference proteome</keyword>
<proteinExistence type="predicted"/>
<reference evidence="2 3" key="1">
    <citation type="journal article" date="2015" name="Biotechnol. Biofuels">
        <title>Enhanced degradation of softwood versus hardwood by the white-rot fungus Pycnoporus coccineus.</title>
        <authorList>
            <person name="Couturier M."/>
            <person name="Navarro D."/>
            <person name="Chevret D."/>
            <person name="Henrissat B."/>
            <person name="Piumi F."/>
            <person name="Ruiz-Duenas F.J."/>
            <person name="Martinez A.T."/>
            <person name="Grigoriev I.V."/>
            <person name="Riley R."/>
            <person name="Lipzen A."/>
            <person name="Berrin J.G."/>
            <person name="Master E.R."/>
            <person name="Rosso M.N."/>
        </authorList>
    </citation>
    <scope>NUCLEOTIDE SEQUENCE [LARGE SCALE GENOMIC DNA]</scope>
    <source>
        <strain evidence="2 3">BRFM310</strain>
    </source>
</reference>
<feature type="domain" description="DUF6697" evidence="1">
    <location>
        <begin position="93"/>
        <end position="199"/>
    </location>
</feature>
<dbReference type="STRING" id="1353009.A0A1Y2J294"/>
<dbReference type="Proteomes" id="UP000193067">
    <property type="component" value="Unassembled WGS sequence"/>
</dbReference>
<protein>
    <recommendedName>
        <fullName evidence="1">DUF6697 domain-containing protein</fullName>
    </recommendedName>
</protein>
<dbReference type="AlphaFoldDB" id="A0A1Y2J294"/>
<sequence length="201" mass="22462">MGDVDDAAVVDRDASTQIVKRETADGPAPSADGLFDLAEEVGANWRSAPYPQPWLEVDTSGETATLQAYMDARLHGIPVFPVNLDPSMMDVSVSRKFMGDHFGGSKRAMVVSYSDDNRRDHGHRYANCLYLKDLINWGIPRRPGGPGVLFIVESSLWSAGPQKVFIWLDHSKWLYVGEYELTRAGFLSPQEFKLLPHKMHL</sequence>
<name>A0A1Y2J294_TRAC3</name>